<dbReference type="EMBL" id="BMNI01000001">
    <property type="protein sequence ID" value="GGO86312.1"/>
    <property type="molecule type" value="Genomic_DNA"/>
</dbReference>
<keyword evidence="2" id="KW-1185">Reference proteome</keyword>
<proteinExistence type="predicted"/>
<gene>
    <name evidence="1" type="ORF">GCM10011584_08320</name>
</gene>
<evidence type="ECO:0000313" key="2">
    <source>
        <dbReference type="Proteomes" id="UP000655410"/>
    </source>
</evidence>
<protein>
    <recommendedName>
        <fullName evidence="3">Recombinase A</fullName>
    </recommendedName>
</protein>
<dbReference type="Proteomes" id="UP000655410">
    <property type="component" value="Unassembled WGS sequence"/>
</dbReference>
<dbReference type="RefSeq" id="WP_188782678.1">
    <property type="nucleotide sequence ID" value="NZ_BMNI01000001.1"/>
</dbReference>
<evidence type="ECO:0000313" key="1">
    <source>
        <dbReference type="EMBL" id="GGO86312.1"/>
    </source>
</evidence>
<sequence>MTAALDLAPDLAALRARIQRLEGAGAPGDVTGFGVPEPLRSAFPTGLRAGATYAVTGSLTLALVLLAEACSQGAWSAVVGLPGLGLEVAARMGLDLERTLLVPAPGEQWATVVAALAEIVPVVLARPVRLAPTEASRLTARLRERGCTLLLTEPPAATWSGVQATLHASPAGWRGLGAGHGCLLERRLAVEVQQRTGRRTRHHLDVS</sequence>
<reference evidence="2" key="1">
    <citation type="journal article" date="2019" name="Int. J. Syst. Evol. Microbiol.">
        <title>The Global Catalogue of Microorganisms (GCM) 10K type strain sequencing project: providing services to taxonomists for standard genome sequencing and annotation.</title>
        <authorList>
            <consortium name="The Broad Institute Genomics Platform"/>
            <consortium name="The Broad Institute Genome Sequencing Center for Infectious Disease"/>
            <person name="Wu L."/>
            <person name="Ma J."/>
        </authorList>
    </citation>
    <scope>NUCLEOTIDE SEQUENCE [LARGE SCALE GENOMIC DNA]</scope>
    <source>
        <strain evidence="2">CGMCC 4.7371</strain>
    </source>
</reference>
<accession>A0ABQ2N808</accession>
<name>A0ABQ2N808_9ACTN</name>
<organism evidence="1 2">
    <name type="scientific">Nocardioides phosphati</name>
    <dbReference type="NCBI Taxonomy" id="1867775"/>
    <lineage>
        <taxon>Bacteria</taxon>
        <taxon>Bacillati</taxon>
        <taxon>Actinomycetota</taxon>
        <taxon>Actinomycetes</taxon>
        <taxon>Propionibacteriales</taxon>
        <taxon>Nocardioidaceae</taxon>
        <taxon>Nocardioides</taxon>
    </lineage>
</organism>
<comment type="caution">
    <text evidence="1">The sequence shown here is derived from an EMBL/GenBank/DDBJ whole genome shotgun (WGS) entry which is preliminary data.</text>
</comment>
<evidence type="ECO:0008006" key="3">
    <source>
        <dbReference type="Google" id="ProtNLM"/>
    </source>
</evidence>